<keyword evidence="2 5" id="KW-0808">Transferase</keyword>
<dbReference type="SUPFAM" id="SSF48013">
    <property type="entry name" value="NusB-like"/>
    <property type="match status" value="1"/>
</dbReference>
<dbReference type="EMBL" id="PQNK01000011">
    <property type="protein sequence ID" value="RRO86264.1"/>
    <property type="molecule type" value="Genomic_DNA"/>
</dbReference>
<comment type="similarity">
    <text evidence="5">Belongs to the class I-like SAM-binding methyltransferase superfamily. RsmB/NOP family.</text>
</comment>
<feature type="compositionally biased region" description="Basic and acidic residues" evidence="6">
    <location>
        <begin position="88"/>
        <end position="100"/>
    </location>
</feature>
<feature type="binding site" evidence="5">
    <location>
        <position position="392"/>
    </location>
    <ligand>
        <name>S-adenosyl-L-methionine</name>
        <dbReference type="ChEBI" id="CHEBI:59789"/>
    </ligand>
</feature>
<feature type="domain" description="SAM-dependent MTase RsmB/NOP-type" evidence="7">
    <location>
        <begin position="264"/>
        <end position="555"/>
    </location>
</feature>
<protein>
    <submittedName>
        <fullName evidence="8">Methyltransferase</fullName>
    </submittedName>
</protein>
<dbReference type="InterPro" id="IPR023267">
    <property type="entry name" value="RCMT"/>
</dbReference>
<dbReference type="PANTHER" id="PTHR22807">
    <property type="entry name" value="NOP2 YEAST -RELATED NOL1/NOP2/FMU SUN DOMAIN-CONTAINING"/>
    <property type="match status" value="1"/>
</dbReference>
<dbReference type="Pfam" id="PF01029">
    <property type="entry name" value="NusB"/>
    <property type="match status" value="1"/>
</dbReference>
<comment type="caution">
    <text evidence="8">The sequence shown here is derived from an EMBL/GenBank/DDBJ whole genome shotgun (WGS) entry which is preliminary data.</text>
</comment>
<gene>
    <name evidence="8" type="ORF">CXF48_07555</name>
</gene>
<dbReference type="PANTHER" id="PTHR22807:SF53">
    <property type="entry name" value="RIBOSOMAL RNA SMALL SUBUNIT METHYLTRANSFERASE B-RELATED"/>
    <property type="match status" value="1"/>
</dbReference>
<dbReference type="InterPro" id="IPR006027">
    <property type="entry name" value="NusB_RsmB_TIM44"/>
</dbReference>
<feature type="active site" description="Nucleophile" evidence="5">
    <location>
        <position position="494"/>
    </location>
</feature>
<evidence type="ECO:0000256" key="6">
    <source>
        <dbReference type="SAM" id="MobiDB-lite"/>
    </source>
</evidence>
<dbReference type="Gene3D" id="3.40.50.150">
    <property type="entry name" value="Vaccinia Virus protein VP39"/>
    <property type="match status" value="1"/>
</dbReference>
<feature type="binding site" evidence="5">
    <location>
        <begin position="367"/>
        <end position="373"/>
    </location>
    <ligand>
        <name>S-adenosyl-L-methionine</name>
        <dbReference type="ChEBI" id="CHEBI:59789"/>
    </ligand>
</feature>
<evidence type="ECO:0000256" key="5">
    <source>
        <dbReference type="PROSITE-ProRule" id="PRU01023"/>
    </source>
</evidence>
<dbReference type="GO" id="GO:0006355">
    <property type="term" value="P:regulation of DNA-templated transcription"/>
    <property type="evidence" value="ECO:0007669"/>
    <property type="project" value="InterPro"/>
</dbReference>
<feature type="region of interest" description="Disordered" evidence="6">
    <location>
        <begin position="1"/>
        <end position="100"/>
    </location>
</feature>
<evidence type="ECO:0000256" key="1">
    <source>
        <dbReference type="ARBA" id="ARBA00022603"/>
    </source>
</evidence>
<dbReference type="GO" id="GO:0003723">
    <property type="term" value="F:RNA binding"/>
    <property type="evidence" value="ECO:0007669"/>
    <property type="project" value="UniProtKB-UniRule"/>
</dbReference>
<feature type="binding site" evidence="5">
    <location>
        <position position="416"/>
    </location>
    <ligand>
        <name>S-adenosyl-L-methionine</name>
        <dbReference type="ChEBI" id="CHEBI:59789"/>
    </ligand>
</feature>
<evidence type="ECO:0000259" key="7">
    <source>
        <dbReference type="PROSITE" id="PS51686"/>
    </source>
</evidence>
<dbReference type="InterPro" id="IPR049560">
    <property type="entry name" value="MeTrfase_RsmB-F_NOP2_cat"/>
</dbReference>
<dbReference type="InterPro" id="IPR029063">
    <property type="entry name" value="SAM-dependent_MTases_sf"/>
</dbReference>
<dbReference type="RefSeq" id="WP_125207238.1">
    <property type="nucleotide sequence ID" value="NZ_JAUKFU010000003.1"/>
</dbReference>
<organism evidence="8 9">
    <name type="scientific">Corynebacterium bovis</name>
    <dbReference type="NCBI Taxonomy" id="36808"/>
    <lineage>
        <taxon>Bacteria</taxon>
        <taxon>Bacillati</taxon>
        <taxon>Actinomycetota</taxon>
        <taxon>Actinomycetes</taxon>
        <taxon>Mycobacteriales</taxon>
        <taxon>Corynebacteriaceae</taxon>
        <taxon>Corynebacterium</taxon>
    </lineage>
</organism>
<dbReference type="AlphaFoldDB" id="A0A426PXS9"/>
<feature type="binding site" evidence="5">
    <location>
        <position position="441"/>
    </location>
    <ligand>
        <name>S-adenosyl-L-methionine</name>
        <dbReference type="ChEBI" id="CHEBI:59789"/>
    </ligand>
</feature>
<name>A0A426PXS9_9CORY</name>
<evidence type="ECO:0000256" key="3">
    <source>
        <dbReference type="ARBA" id="ARBA00022691"/>
    </source>
</evidence>
<evidence type="ECO:0000256" key="4">
    <source>
        <dbReference type="ARBA" id="ARBA00022884"/>
    </source>
</evidence>
<dbReference type="GO" id="GO:0001510">
    <property type="term" value="P:RNA methylation"/>
    <property type="evidence" value="ECO:0007669"/>
    <property type="project" value="InterPro"/>
</dbReference>
<keyword evidence="1 5" id="KW-0489">Methyltransferase</keyword>
<reference evidence="8 9" key="1">
    <citation type="submission" date="2018-01" db="EMBL/GenBank/DDBJ databases">
        <title>Twenty Corynebacterium bovis Genomes.</title>
        <authorList>
            <person name="Gulvik C.A."/>
        </authorList>
    </citation>
    <scope>NUCLEOTIDE SEQUENCE [LARGE SCALE GENOMIC DNA]</scope>
    <source>
        <strain evidence="8 9">F6900</strain>
    </source>
</reference>
<dbReference type="PRINTS" id="PR02008">
    <property type="entry name" value="RCMTFAMILY"/>
</dbReference>
<keyword evidence="4 5" id="KW-0694">RNA-binding</keyword>
<dbReference type="InterPro" id="IPR001678">
    <property type="entry name" value="MeTrfase_RsmB-F_NOP2_dom"/>
</dbReference>
<keyword evidence="3 5" id="KW-0949">S-adenosyl-L-methionine</keyword>
<dbReference type="InterPro" id="IPR035926">
    <property type="entry name" value="NusB-like_sf"/>
</dbReference>
<feature type="compositionally biased region" description="Basic and acidic residues" evidence="6">
    <location>
        <begin position="68"/>
        <end position="80"/>
    </location>
</feature>
<evidence type="ECO:0000313" key="9">
    <source>
        <dbReference type="Proteomes" id="UP000276526"/>
    </source>
</evidence>
<dbReference type="PROSITE" id="PS51686">
    <property type="entry name" value="SAM_MT_RSMB_NOP"/>
    <property type="match status" value="1"/>
</dbReference>
<evidence type="ECO:0000256" key="2">
    <source>
        <dbReference type="ARBA" id="ARBA00022679"/>
    </source>
</evidence>
<dbReference type="GO" id="GO:0008173">
    <property type="term" value="F:RNA methyltransferase activity"/>
    <property type="evidence" value="ECO:0007669"/>
    <property type="project" value="InterPro"/>
</dbReference>
<proteinExistence type="inferred from homology"/>
<feature type="compositionally biased region" description="Low complexity" evidence="6">
    <location>
        <begin position="15"/>
        <end position="41"/>
    </location>
</feature>
<accession>A0A426PXS9</accession>
<dbReference type="SUPFAM" id="SSF53335">
    <property type="entry name" value="S-adenosyl-L-methionine-dependent methyltransferases"/>
    <property type="match status" value="1"/>
</dbReference>
<sequence>MGGFRSRSRSGGNGDAAAGAGTNGTNGANGRNGAHGADRAGTGSGTGSGAAGRSGGRRPAPASGRRGSGRDDRDNRDRGRGRAPRGRRTGDDRARDVPAADPVREVALDVLRQVSAEDAYANLVLPGALRRRGLDGRDAAFATELTYGTLRALGLLDAVIAEAAGRPVSGIDAPVLDVLRLGAYQILRTRVSGYAAVDTSVTLARSLGLDRATGFVNGVLRTLTRRDPEEWVATVAGGSDLAALALRTSHPVWIAEVFARALGLPPESAAGSDELRRALEADDTRPVVHLAARPGQITAEELALVTGGEVGRWSPYAVYLDEGDPGDLDALREGLAGVQDEGSQLIALATVRAPLDREDAGRWLDLCAGPGGKSAFLGAWAQTEGAVLDAVEVVPHRAELVEKATRGLPVTVHVGDGRHPGRIPGLAAAVDAGGHDRVLVDAPCTGLGALRRRPEARWRKSPSDVPDLVRLQRDLLRAGLRATAPGGVTVYSTCSPHPEETVDVVREVAEREGATVLDARRILPEVTDLDDAPWVQLWPHRHGTDAMFIAVLRPGSGGCDVADAR</sequence>
<dbReference type="Proteomes" id="UP000276526">
    <property type="component" value="Unassembled WGS sequence"/>
</dbReference>
<dbReference type="CDD" id="cd02440">
    <property type="entry name" value="AdoMet_MTases"/>
    <property type="match status" value="1"/>
</dbReference>
<dbReference type="Gene3D" id="1.10.940.10">
    <property type="entry name" value="NusB-like"/>
    <property type="match status" value="1"/>
</dbReference>
<dbReference type="Pfam" id="PF01189">
    <property type="entry name" value="Methyltr_RsmB-F"/>
    <property type="match status" value="1"/>
</dbReference>
<evidence type="ECO:0000313" key="8">
    <source>
        <dbReference type="EMBL" id="RRO86264.1"/>
    </source>
</evidence>
<feature type="compositionally biased region" description="Gly residues" evidence="6">
    <location>
        <begin position="42"/>
        <end position="54"/>
    </location>
</feature>